<dbReference type="EMBL" id="JAASUB010000026">
    <property type="protein sequence ID" value="MBC1511202.1"/>
    <property type="molecule type" value="Genomic_DNA"/>
</dbReference>
<evidence type="ECO:0000313" key="3">
    <source>
        <dbReference type="Proteomes" id="UP000587800"/>
    </source>
</evidence>
<evidence type="ECO:0008006" key="4">
    <source>
        <dbReference type="Google" id="ProtNLM"/>
    </source>
</evidence>
<keyword evidence="1" id="KW-1133">Transmembrane helix</keyword>
<accession>A0ABR6T035</accession>
<keyword evidence="1" id="KW-0472">Membrane</keyword>
<keyword evidence="3" id="KW-1185">Reference proteome</keyword>
<comment type="caution">
    <text evidence="2">The sequence shown here is derived from an EMBL/GenBank/DDBJ whole genome shotgun (WGS) entry which is preliminary data.</text>
</comment>
<dbReference type="RefSeq" id="WP_185348368.1">
    <property type="nucleotide sequence ID" value="NZ_JAASTU010000021.1"/>
</dbReference>
<gene>
    <name evidence="2" type="ORF">HCJ59_15080</name>
</gene>
<dbReference type="Proteomes" id="UP000587800">
    <property type="component" value="Unassembled WGS sequence"/>
</dbReference>
<sequence>MKKGLVLWGAFILIILVIIGAIVGHNVYKANEEEKSRIERINNFSNSLPSEAREELEQYGLTRYLTTEEIKDLKELYRNGSPDKKYNKEIKYLLNADNNKYSLKELNPDRLSFILNGRLTDVGDDNKSIDDFAYWAVENHNK</sequence>
<proteinExistence type="predicted"/>
<reference evidence="2 3" key="1">
    <citation type="submission" date="2020-03" db="EMBL/GenBank/DDBJ databases">
        <title>Soil Listeria distribution.</title>
        <authorList>
            <person name="Liao J."/>
            <person name="Wiedmann M."/>
        </authorList>
    </citation>
    <scope>NUCLEOTIDE SEQUENCE [LARGE SCALE GENOMIC DNA]</scope>
    <source>
        <strain evidence="2 3">FSL L7-1515</strain>
    </source>
</reference>
<feature type="transmembrane region" description="Helical" evidence="1">
    <location>
        <begin position="6"/>
        <end position="28"/>
    </location>
</feature>
<evidence type="ECO:0000313" key="2">
    <source>
        <dbReference type="EMBL" id="MBC1511202.1"/>
    </source>
</evidence>
<protein>
    <recommendedName>
        <fullName evidence="4">Secreted protein</fullName>
    </recommendedName>
</protein>
<evidence type="ECO:0000256" key="1">
    <source>
        <dbReference type="SAM" id="Phobius"/>
    </source>
</evidence>
<keyword evidence="1" id="KW-0812">Transmembrane</keyword>
<name>A0ABR6T035_9LIST</name>
<organism evidence="2 3">
    <name type="scientific">Listeria immobilis</name>
    <dbReference type="NCBI Taxonomy" id="2713502"/>
    <lineage>
        <taxon>Bacteria</taxon>
        <taxon>Bacillati</taxon>
        <taxon>Bacillota</taxon>
        <taxon>Bacilli</taxon>
        <taxon>Bacillales</taxon>
        <taxon>Listeriaceae</taxon>
        <taxon>Listeria</taxon>
    </lineage>
</organism>